<reference evidence="10" key="1">
    <citation type="journal article" date="2016" name="Nat. Biotechnol.">
        <title>Sequencing wild and cultivated cassava and related species reveals extensive interspecific hybridization and genetic diversity.</title>
        <authorList>
            <person name="Bredeson J.V."/>
            <person name="Lyons J.B."/>
            <person name="Prochnik S.E."/>
            <person name="Wu G.A."/>
            <person name="Ha C.M."/>
            <person name="Edsinger-Gonzales E."/>
            <person name="Grimwood J."/>
            <person name="Schmutz J."/>
            <person name="Rabbi I.Y."/>
            <person name="Egesi C."/>
            <person name="Nauluvula P."/>
            <person name="Lebot V."/>
            <person name="Ndunguru J."/>
            <person name="Mkamilo G."/>
            <person name="Bart R.S."/>
            <person name="Setter T.L."/>
            <person name="Gleadow R.M."/>
            <person name="Kulakow P."/>
            <person name="Ferguson M.E."/>
            <person name="Rounsley S."/>
            <person name="Rokhsar D.S."/>
        </authorList>
    </citation>
    <scope>NUCLEOTIDE SEQUENCE [LARGE SCALE GENOMIC DNA]</scope>
    <source>
        <strain evidence="10">cv. AM560-2</strain>
    </source>
</reference>
<feature type="compositionally biased region" description="Basic residues" evidence="7">
    <location>
        <begin position="36"/>
        <end position="46"/>
    </location>
</feature>
<dbReference type="OrthoDB" id="1909330at2759"/>
<dbReference type="Gene3D" id="2.40.330.10">
    <property type="entry name" value="DNA-binding pseudobarrel domain"/>
    <property type="match status" value="1"/>
</dbReference>
<keyword evidence="6" id="KW-0175">Coiled coil</keyword>
<feature type="domain" description="TF-B3" evidence="8">
    <location>
        <begin position="115"/>
        <end position="206"/>
    </location>
</feature>
<dbReference type="Pfam" id="PF02362">
    <property type="entry name" value="B3"/>
    <property type="match status" value="1"/>
</dbReference>
<dbReference type="PANTHER" id="PTHR31391:SF10">
    <property type="entry name" value="TF-B3 DOMAIN-CONTAINING PROTEIN"/>
    <property type="match status" value="1"/>
</dbReference>
<evidence type="ECO:0000259" key="8">
    <source>
        <dbReference type="PROSITE" id="PS50863"/>
    </source>
</evidence>
<dbReference type="InterPro" id="IPR003340">
    <property type="entry name" value="B3_DNA-bd"/>
</dbReference>
<keyword evidence="2" id="KW-0805">Transcription regulation</keyword>
<dbReference type="AlphaFoldDB" id="A0A2C9VJP0"/>
<evidence type="ECO:0000256" key="4">
    <source>
        <dbReference type="ARBA" id="ARBA00023163"/>
    </source>
</evidence>
<dbReference type="SMR" id="A0A2C9VJP0"/>
<dbReference type="OMA" id="MERCKEQ"/>
<evidence type="ECO:0000313" key="10">
    <source>
        <dbReference type="Proteomes" id="UP000091857"/>
    </source>
</evidence>
<dbReference type="SMART" id="SM01019">
    <property type="entry name" value="B3"/>
    <property type="match status" value="1"/>
</dbReference>
<dbReference type="STRING" id="3983.A0A2C9VJP0"/>
<name>A0A2C9VJP0_MANES</name>
<dbReference type="PANTHER" id="PTHR31391">
    <property type="entry name" value="B3 DOMAIN-CONTAINING PROTEIN OS11G0197600-RELATED"/>
    <property type="match status" value="1"/>
</dbReference>
<dbReference type="CDD" id="cd10017">
    <property type="entry name" value="B3_DNA"/>
    <property type="match status" value="1"/>
</dbReference>
<gene>
    <name evidence="9" type="ORF">MANES_07G082100v8</name>
</gene>
<feature type="compositionally biased region" description="Low complexity" evidence="7">
    <location>
        <begin position="9"/>
        <end position="30"/>
    </location>
</feature>
<feature type="region of interest" description="Disordered" evidence="7">
    <location>
        <begin position="222"/>
        <end position="253"/>
    </location>
</feature>
<keyword evidence="10" id="KW-1185">Reference proteome</keyword>
<dbReference type="InterPro" id="IPR044837">
    <property type="entry name" value="REM16-like"/>
</dbReference>
<sequence>MDAREEEGATTPAPAAASASESSPLSTQSTIYSYPRTKKRKSRGSKAKLTQIHEESPEPNSGTELGLCDKFSKSTSYKQKRAVVNDFYDGSESKSSAMERAEEILGSLEASLPSFAKALVRSNVTVGFWMHLPMRFCKLHLPKHDTSVFLETENGEEYVINYISERTALSGGWKAFCAAHELHEGDVLVFHLVKPLKFKVYIVRATVSAKANGKLDIQKVDTPEKQITTENQAEEDIQEHKKRKHLELPPADLQNNNQEKSLMVLNEEPIATKTENDTEDHSLKTSEVVTSSGSAVDFKDVGSIESFSILINGLALESELSYQQRTKYYELCCSQGSFLHDNLLKSINYKLAAEIIIETVNISEAIKASNLTSSLADFAVWDKTLKGFELLGMSVGFLRSRLSRLMNLAAESEQAVESECREYRLEQARIDDEMRSLESKLMELKEERERLDAEIEALKVNAERHERMFQEAVNAPW</sequence>
<evidence type="ECO:0000256" key="3">
    <source>
        <dbReference type="ARBA" id="ARBA00023125"/>
    </source>
</evidence>
<dbReference type="PROSITE" id="PS50863">
    <property type="entry name" value="B3"/>
    <property type="match status" value="1"/>
</dbReference>
<proteinExistence type="predicted"/>
<feature type="region of interest" description="Disordered" evidence="7">
    <location>
        <begin position="1"/>
        <end position="66"/>
    </location>
</feature>
<evidence type="ECO:0000256" key="1">
    <source>
        <dbReference type="ARBA" id="ARBA00004123"/>
    </source>
</evidence>
<evidence type="ECO:0000256" key="2">
    <source>
        <dbReference type="ARBA" id="ARBA00023015"/>
    </source>
</evidence>
<evidence type="ECO:0000256" key="5">
    <source>
        <dbReference type="ARBA" id="ARBA00023242"/>
    </source>
</evidence>
<accession>A0A2C9VJP0</accession>
<dbReference type="GO" id="GO:0003677">
    <property type="term" value="F:DNA binding"/>
    <property type="evidence" value="ECO:0007669"/>
    <property type="project" value="UniProtKB-KW"/>
</dbReference>
<dbReference type="SUPFAM" id="SSF101936">
    <property type="entry name" value="DNA-binding pseudobarrel domain"/>
    <property type="match status" value="1"/>
</dbReference>
<keyword evidence="3" id="KW-0238">DNA-binding</keyword>
<organism evidence="9 10">
    <name type="scientific">Manihot esculenta</name>
    <name type="common">Cassava</name>
    <name type="synonym">Jatropha manihot</name>
    <dbReference type="NCBI Taxonomy" id="3983"/>
    <lineage>
        <taxon>Eukaryota</taxon>
        <taxon>Viridiplantae</taxon>
        <taxon>Streptophyta</taxon>
        <taxon>Embryophyta</taxon>
        <taxon>Tracheophyta</taxon>
        <taxon>Spermatophyta</taxon>
        <taxon>Magnoliopsida</taxon>
        <taxon>eudicotyledons</taxon>
        <taxon>Gunneridae</taxon>
        <taxon>Pentapetalae</taxon>
        <taxon>rosids</taxon>
        <taxon>fabids</taxon>
        <taxon>Malpighiales</taxon>
        <taxon>Euphorbiaceae</taxon>
        <taxon>Crotonoideae</taxon>
        <taxon>Manihoteae</taxon>
        <taxon>Manihot</taxon>
    </lineage>
</organism>
<comment type="subcellular location">
    <subcellularLocation>
        <location evidence="1">Nucleus</location>
    </subcellularLocation>
</comment>
<dbReference type="InterPro" id="IPR015300">
    <property type="entry name" value="DNA-bd_pseudobarrel_sf"/>
</dbReference>
<comment type="caution">
    <text evidence="9">The sequence shown here is derived from an EMBL/GenBank/DDBJ whole genome shotgun (WGS) entry which is preliminary data.</text>
</comment>
<keyword evidence="4" id="KW-0804">Transcription</keyword>
<dbReference type="Gramene" id="Manes.07G082100.1.v8.1">
    <property type="protein sequence ID" value="Manes.07G082100.1.v8.1.CDS"/>
    <property type="gene ID" value="Manes.07G082100.v8.1"/>
</dbReference>
<protein>
    <recommendedName>
        <fullName evidence="8">TF-B3 domain-containing protein</fullName>
    </recommendedName>
</protein>
<evidence type="ECO:0000313" key="9">
    <source>
        <dbReference type="EMBL" id="OAY45676.1"/>
    </source>
</evidence>
<evidence type="ECO:0000256" key="7">
    <source>
        <dbReference type="SAM" id="MobiDB-lite"/>
    </source>
</evidence>
<keyword evidence="5" id="KW-0539">Nucleus</keyword>
<feature type="coiled-coil region" evidence="6">
    <location>
        <begin position="420"/>
        <end position="475"/>
    </location>
</feature>
<dbReference type="GO" id="GO:0005634">
    <property type="term" value="C:nucleus"/>
    <property type="evidence" value="ECO:0007669"/>
    <property type="project" value="UniProtKB-SubCell"/>
</dbReference>
<evidence type="ECO:0000256" key="6">
    <source>
        <dbReference type="SAM" id="Coils"/>
    </source>
</evidence>
<dbReference type="EMBL" id="CM004393">
    <property type="protein sequence ID" value="OAY45676.1"/>
    <property type="molecule type" value="Genomic_DNA"/>
</dbReference>
<dbReference type="Proteomes" id="UP000091857">
    <property type="component" value="Chromosome 7"/>
</dbReference>